<evidence type="ECO:0000259" key="4">
    <source>
        <dbReference type="Pfam" id="PF07687"/>
    </source>
</evidence>
<dbReference type="InterPro" id="IPR011650">
    <property type="entry name" value="Peptidase_M20_dimer"/>
</dbReference>
<reference evidence="5 6" key="1">
    <citation type="journal article" date="2019" name="Int. J. Syst. Evol. Microbiol.">
        <title>The Global Catalogue of Microorganisms (GCM) 10K type strain sequencing project: providing services to taxonomists for standard genome sequencing and annotation.</title>
        <authorList>
            <consortium name="The Broad Institute Genomics Platform"/>
            <consortium name="The Broad Institute Genome Sequencing Center for Infectious Disease"/>
            <person name="Wu L."/>
            <person name="Ma J."/>
        </authorList>
    </citation>
    <scope>NUCLEOTIDE SEQUENCE [LARGE SCALE GENOMIC DNA]</scope>
    <source>
        <strain evidence="5 6">JCM 14546</strain>
    </source>
</reference>
<keyword evidence="1" id="KW-0645">Protease</keyword>
<evidence type="ECO:0000313" key="6">
    <source>
        <dbReference type="Proteomes" id="UP001500755"/>
    </source>
</evidence>
<dbReference type="Proteomes" id="UP001500755">
    <property type="component" value="Unassembled WGS sequence"/>
</dbReference>
<comment type="caution">
    <text evidence="5">The sequence shown here is derived from an EMBL/GenBank/DDBJ whole genome shotgun (WGS) entry which is preliminary data.</text>
</comment>
<evidence type="ECO:0000256" key="2">
    <source>
        <dbReference type="ARBA" id="ARBA00022723"/>
    </source>
</evidence>
<name>A0ABN2T5I8_9MICO</name>
<accession>A0ABN2T5I8</accession>
<keyword evidence="2" id="KW-0479">Metal-binding</keyword>
<dbReference type="RefSeq" id="WP_344306398.1">
    <property type="nucleotide sequence ID" value="NZ_BAAANO010000004.1"/>
</dbReference>
<dbReference type="PANTHER" id="PTHR43270">
    <property type="entry name" value="BETA-ALA-HIS DIPEPTIDASE"/>
    <property type="match status" value="1"/>
</dbReference>
<dbReference type="InterPro" id="IPR002933">
    <property type="entry name" value="Peptidase_M20"/>
</dbReference>
<dbReference type="Pfam" id="PF01546">
    <property type="entry name" value="Peptidase_M20"/>
    <property type="match status" value="1"/>
</dbReference>
<evidence type="ECO:0000256" key="3">
    <source>
        <dbReference type="ARBA" id="ARBA00022801"/>
    </source>
</evidence>
<evidence type="ECO:0000313" key="5">
    <source>
        <dbReference type="EMBL" id="GAA1999242.1"/>
    </source>
</evidence>
<dbReference type="Gene3D" id="3.40.630.10">
    <property type="entry name" value="Zn peptidases"/>
    <property type="match status" value="1"/>
</dbReference>
<organism evidence="5 6">
    <name type="scientific">Brevibacterium samyangense</name>
    <dbReference type="NCBI Taxonomy" id="366888"/>
    <lineage>
        <taxon>Bacteria</taxon>
        <taxon>Bacillati</taxon>
        <taxon>Actinomycetota</taxon>
        <taxon>Actinomycetes</taxon>
        <taxon>Micrococcales</taxon>
        <taxon>Brevibacteriaceae</taxon>
        <taxon>Brevibacterium</taxon>
    </lineage>
</organism>
<keyword evidence="3" id="KW-0378">Hydrolase</keyword>
<dbReference type="NCBIfam" id="NF005478">
    <property type="entry name" value="PRK07079.1"/>
    <property type="match status" value="1"/>
</dbReference>
<sequence>MSPHVEPSRDGAIAASRALLSDGPFLDLLAERVSHRTESQGGGNGPAAHAYLEESIRPELEGMGFEVTVHENPASANHPLLVGARIEDPSLPTVLLYGHGDVQFAHDDEWAEGLDPWVLTRDGDRFYGRGSADNKGQHLVNHQALGQVIAARGGTLGYNVRVLIETAEESSSVGLHDFCAAHRDDILAADLFLGSDGPRLAAEVPTLFMGSRGAINFWLRFHAREGNHHSGNWGGKLRNPATTIAAAVNALVDKDGVIRIPSLRPPQIPESVRETLAKLPEVVEPGAPEIDPTWGEPGLTHQEKTLGWNGLEVLALEAGNPESPVNAIPGYAAALLQLRYVVGTQVLTLKEDVEAFLTEQGFTGIEVDVPHEIRESATRLDPDAEVVRAAIESLTATTGQEPAVQPNLGGTIPNTAFTEGLGLPTVWIPHSYPGCNQHAPNEHILVPILDSALGIMAGVFWDMGEEPARWFSSKEG</sequence>
<dbReference type="EMBL" id="BAAANO010000004">
    <property type="protein sequence ID" value="GAA1999242.1"/>
    <property type="molecule type" value="Genomic_DNA"/>
</dbReference>
<dbReference type="InterPro" id="IPR051458">
    <property type="entry name" value="Cyt/Met_Dipeptidase"/>
</dbReference>
<keyword evidence="6" id="KW-1185">Reference proteome</keyword>
<evidence type="ECO:0000256" key="1">
    <source>
        <dbReference type="ARBA" id="ARBA00022670"/>
    </source>
</evidence>
<feature type="domain" description="Peptidase M20 dimerisation" evidence="4">
    <location>
        <begin position="210"/>
        <end position="360"/>
    </location>
</feature>
<gene>
    <name evidence="5" type="ORF">GCM10009755_03380</name>
</gene>
<dbReference type="Gene3D" id="3.30.70.360">
    <property type="match status" value="1"/>
</dbReference>
<dbReference type="PANTHER" id="PTHR43270:SF12">
    <property type="entry name" value="SUCCINYL-DIAMINOPIMELATE DESUCCINYLASE"/>
    <property type="match status" value="1"/>
</dbReference>
<dbReference type="Pfam" id="PF07687">
    <property type="entry name" value="M20_dimer"/>
    <property type="match status" value="1"/>
</dbReference>
<dbReference type="SUPFAM" id="SSF53187">
    <property type="entry name" value="Zn-dependent exopeptidases"/>
    <property type="match status" value="1"/>
</dbReference>
<protein>
    <submittedName>
        <fullName evidence="5">M20 family metallopeptidase</fullName>
    </submittedName>
</protein>
<proteinExistence type="predicted"/>